<keyword evidence="1" id="KW-1133">Transmembrane helix</keyword>
<feature type="non-terminal residue" evidence="2">
    <location>
        <position position="1"/>
    </location>
</feature>
<sequence>NLLLESSLLHVLLHLRSLFLFVTPLRRDHGVLGLGEIVSILELEGGTENQQLVDLLSLLFNLFLFFFYNLLDLLSLFFFHFFHLLLFVLGTEKISTVISDSLRTSSLSCQRIHYSN</sequence>
<dbReference type="AlphaFoldDB" id="A0AAV5WUB5"/>
<dbReference type="EMBL" id="BTSY01000007">
    <property type="protein sequence ID" value="GMT35591.1"/>
    <property type="molecule type" value="Genomic_DNA"/>
</dbReference>
<feature type="transmembrane region" description="Helical" evidence="1">
    <location>
        <begin position="62"/>
        <end position="89"/>
    </location>
</feature>
<reference evidence="2" key="1">
    <citation type="submission" date="2023-10" db="EMBL/GenBank/DDBJ databases">
        <title>Genome assembly of Pristionchus species.</title>
        <authorList>
            <person name="Yoshida K."/>
            <person name="Sommer R.J."/>
        </authorList>
    </citation>
    <scope>NUCLEOTIDE SEQUENCE</scope>
    <source>
        <strain evidence="2">RS5133</strain>
    </source>
</reference>
<organism evidence="2 3">
    <name type="scientific">Pristionchus fissidentatus</name>
    <dbReference type="NCBI Taxonomy" id="1538716"/>
    <lineage>
        <taxon>Eukaryota</taxon>
        <taxon>Metazoa</taxon>
        <taxon>Ecdysozoa</taxon>
        <taxon>Nematoda</taxon>
        <taxon>Chromadorea</taxon>
        <taxon>Rhabditida</taxon>
        <taxon>Rhabditina</taxon>
        <taxon>Diplogasteromorpha</taxon>
        <taxon>Diplogasteroidea</taxon>
        <taxon>Neodiplogasteridae</taxon>
        <taxon>Pristionchus</taxon>
    </lineage>
</organism>
<dbReference type="Proteomes" id="UP001432322">
    <property type="component" value="Unassembled WGS sequence"/>
</dbReference>
<name>A0AAV5WUB5_9BILA</name>
<keyword evidence="1" id="KW-0472">Membrane</keyword>
<keyword evidence="1" id="KW-0812">Transmembrane</keyword>
<evidence type="ECO:0000256" key="1">
    <source>
        <dbReference type="SAM" id="Phobius"/>
    </source>
</evidence>
<protein>
    <submittedName>
        <fullName evidence="2">Uncharacterized protein</fullName>
    </submittedName>
</protein>
<accession>A0AAV5WUB5</accession>
<proteinExistence type="predicted"/>
<gene>
    <name evidence="2" type="ORF">PFISCL1PPCAC_26888</name>
</gene>
<evidence type="ECO:0000313" key="3">
    <source>
        <dbReference type="Proteomes" id="UP001432322"/>
    </source>
</evidence>
<comment type="caution">
    <text evidence="2">The sequence shown here is derived from an EMBL/GenBank/DDBJ whole genome shotgun (WGS) entry which is preliminary data.</text>
</comment>
<keyword evidence="3" id="KW-1185">Reference proteome</keyword>
<evidence type="ECO:0000313" key="2">
    <source>
        <dbReference type="EMBL" id="GMT35591.1"/>
    </source>
</evidence>